<evidence type="ECO:0000256" key="3">
    <source>
        <dbReference type="ARBA" id="ARBA00023125"/>
    </source>
</evidence>
<dbReference type="FunFam" id="3.40.50.300:FF:002052">
    <property type="entry name" value="DNA repair protein RAD51 homolog"/>
    <property type="match status" value="1"/>
</dbReference>
<dbReference type="InterPro" id="IPR016467">
    <property type="entry name" value="DNA_recomb/repair_RecA-like"/>
</dbReference>
<dbReference type="GO" id="GO:0007131">
    <property type="term" value="P:reciprocal meiotic recombination"/>
    <property type="evidence" value="ECO:0007669"/>
    <property type="project" value="TreeGrafter"/>
</dbReference>
<dbReference type="InterPro" id="IPR013632">
    <property type="entry name" value="Rad51_C"/>
</dbReference>
<dbReference type="GO" id="GO:0003690">
    <property type="term" value="F:double-stranded DNA binding"/>
    <property type="evidence" value="ECO:0007669"/>
    <property type="project" value="TreeGrafter"/>
</dbReference>
<dbReference type="Gene3D" id="3.40.50.300">
    <property type="entry name" value="P-loop containing nucleotide triphosphate hydrolases"/>
    <property type="match status" value="1"/>
</dbReference>
<feature type="domain" description="RecA family profile 2" evidence="6">
    <location>
        <begin position="278"/>
        <end position="333"/>
    </location>
</feature>
<dbReference type="PROSITE" id="PS50162">
    <property type="entry name" value="RECA_2"/>
    <property type="match status" value="1"/>
</dbReference>
<organism evidence="7 8">
    <name type="scientific">Pyrocoelia pectoralis</name>
    <dbReference type="NCBI Taxonomy" id="417401"/>
    <lineage>
        <taxon>Eukaryota</taxon>
        <taxon>Metazoa</taxon>
        <taxon>Ecdysozoa</taxon>
        <taxon>Arthropoda</taxon>
        <taxon>Hexapoda</taxon>
        <taxon>Insecta</taxon>
        <taxon>Pterygota</taxon>
        <taxon>Neoptera</taxon>
        <taxon>Endopterygota</taxon>
        <taxon>Coleoptera</taxon>
        <taxon>Polyphaga</taxon>
        <taxon>Elateriformia</taxon>
        <taxon>Elateroidea</taxon>
        <taxon>Lampyridae</taxon>
        <taxon>Lampyrinae</taxon>
        <taxon>Pyrocoelia</taxon>
    </lineage>
</organism>
<dbReference type="GO" id="GO:0000794">
    <property type="term" value="C:condensed nuclear chromosome"/>
    <property type="evidence" value="ECO:0007669"/>
    <property type="project" value="TreeGrafter"/>
</dbReference>
<dbReference type="GO" id="GO:0042148">
    <property type="term" value="P:DNA strand invasion"/>
    <property type="evidence" value="ECO:0007669"/>
    <property type="project" value="TreeGrafter"/>
</dbReference>
<evidence type="ECO:0000259" key="6">
    <source>
        <dbReference type="PROSITE" id="PS50163"/>
    </source>
</evidence>
<dbReference type="GO" id="GO:0000150">
    <property type="term" value="F:DNA strand exchange activity"/>
    <property type="evidence" value="ECO:0007669"/>
    <property type="project" value="TreeGrafter"/>
</dbReference>
<evidence type="ECO:0000256" key="1">
    <source>
        <dbReference type="ARBA" id="ARBA00022741"/>
    </source>
</evidence>
<evidence type="ECO:0000256" key="4">
    <source>
        <dbReference type="RuleBase" id="RU003422"/>
    </source>
</evidence>
<comment type="caution">
    <text evidence="7">The sequence shown here is derived from an EMBL/GenBank/DDBJ whole genome shotgun (WGS) entry which is preliminary data.</text>
</comment>
<dbReference type="GO" id="GO:0006312">
    <property type="term" value="P:mitotic recombination"/>
    <property type="evidence" value="ECO:0007669"/>
    <property type="project" value="TreeGrafter"/>
</dbReference>
<keyword evidence="1 4" id="KW-0547">Nucleotide-binding</keyword>
<evidence type="ECO:0000313" key="7">
    <source>
        <dbReference type="EMBL" id="KAK5642061.1"/>
    </source>
</evidence>
<sequence length="337" mass="37504">METAVLDLIEQEKSIPTSEENLGDLEEEECFFQDIVLLLDLGIALDDVKRLKDAGINTIKGVQMTIPKKLLEIEGFDDKKIVKIKEACTKVSFVNSFTTALEVDQRNQIFKLSTGSKAFDKLLDGGIESMAITEVFGESGSGKTQLSHTLCVTAQMPGPNGYIGGKVIFIDTEHTFRTDRLRSIAYRFNLDENTVLENILCARAYTSEHQEAGVFKLLIVDSIIAHFRVDYYGRKEMAHRQHRLGQLMACLQKISEEYNIAIFITNQITSNLNNLEQGDPQQPVGGNILAHASTTRISLRKVLNGKRIAKVYDSPNLAANEVEFTVTSGGIDDIKIN</sequence>
<dbReference type="NCBIfam" id="NF003301">
    <property type="entry name" value="PRK04301.1"/>
    <property type="match status" value="1"/>
</dbReference>
<evidence type="ECO:0000313" key="8">
    <source>
        <dbReference type="Proteomes" id="UP001329430"/>
    </source>
</evidence>
<name>A0AAN7VBL3_9COLE</name>
<dbReference type="GO" id="GO:0000730">
    <property type="term" value="P:DNA recombinase assembly"/>
    <property type="evidence" value="ECO:0007669"/>
    <property type="project" value="TreeGrafter"/>
</dbReference>
<dbReference type="GO" id="GO:0005524">
    <property type="term" value="F:ATP binding"/>
    <property type="evidence" value="ECO:0007669"/>
    <property type="project" value="UniProtKB-KW"/>
</dbReference>
<dbReference type="PANTHER" id="PTHR22942">
    <property type="entry name" value="RECA/RAD51/RADA DNA STRAND-PAIRING FAMILY MEMBER"/>
    <property type="match status" value="1"/>
</dbReference>
<dbReference type="PROSITE" id="PS50163">
    <property type="entry name" value="RECA_3"/>
    <property type="match status" value="1"/>
</dbReference>
<dbReference type="SUPFAM" id="SSF47794">
    <property type="entry name" value="Rad51 N-terminal domain-like"/>
    <property type="match status" value="1"/>
</dbReference>
<keyword evidence="3" id="KW-0238">DNA-binding</keyword>
<evidence type="ECO:0000259" key="5">
    <source>
        <dbReference type="PROSITE" id="PS50162"/>
    </source>
</evidence>
<dbReference type="InterPro" id="IPR027417">
    <property type="entry name" value="P-loop_NTPase"/>
</dbReference>
<dbReference type="SMART" id="SM00382">
    <property type="entry name" value="AAA"/>
    <property type="match status" value="1"/>
</dbReference>
<dbReference type="GO" id="GO:0140664">
    <property type="term" value="F:ATP-dependent DNA damage sensor activity"/>
    <property type="evidence" value="ECO:0007669"/>
    <property type="project" value="InterPro"/>
</dbReference>
<dbReference type="PIRSF" id="PIRSF005856">
    <property type="entry name" value="Rad51"/>
    <property type="match status" value="1"/>
</dbReference>
<dbReference type="InterPro" id="IPR010995">
    <property type="entry name" value="DNA_repair_Rad51/TF_NusA_a-hlx"/>
</dbReference>
<dbReference type="InterPro" id="IPR020587">
    <property type="entry name" value="RecA_monomer-monomer_interface"/>
</dbReference>
<dbReference type="SUPFAM" id="SSF52540">
    <property type="entry name" value="P-loop containing nucleoside triphosphate hydrolases"/>
    <property type="match status" value="1"/>
</dbReference>
<dbReference type="GO" id="GO:0070192">
    <property type="term" value="P:chromosome organization involved in meiotic cell cycle"/>
    <property type="evidence" value="ECO:0007669"/>
    <property type="project" value="TreeGrafter"/>
</dbReference>
<dbReference type="InterPro" id="IPR003593">
    <property type="entry name" value="AAA+_ATPase"/>
</dbReference>
<dbReference type="Gene3D" id="1.10.150.20">
    <property type="entry name" value="5' to 3' exonuclease, C-terminal subdomain"/>
    <property type="match status" value="1"/>
</dbReference>
<dbReference type="InterPro" id="IPR020588">
    <property type="entry name" value="RecA_ATP-bd"/>
</dbReference>
<dbReference type="Proteomes" id="UP001329430">
    <property type="component" value="Chromosome 6"/>
</dbReference>
<gene>
    <name evidence="7" type="ORF">RI129_008228</name>
</gene>
<dbReference type="AlphaFoldDB" id="A0AAN7VBL3"/>
<keyword evidence="8" id="KW-1185">Reference proteome</keyword>
<feature type="domain" description="RecA family profile 1" evidence="5">
    <location>
        <begin position="108"/>
        <end position="268"/>
    </location>
</feature>
<comment type="similarity">
    <text evidence="4">Belongs to the RecA family.</text>
</comment>
<dbReference type="GO" id="GO:0003697">
    <property type="term" value="F:single-stranded DNA binding"/>
    <property type="evidence" value="ECO:0007669"/>
    <property type="project" value="TreeGrafter"/>
</dbReference>
<evidence type="ECO:0000256" key="2">
    <source>
        <dbReference type="ARBA" id="ARBA00022840"/>
    </source>
</evidence>
<dbReference type="EMBL" id="JAVRBK010000006">
    <property type="protein sequence ID" value="KAK5642061.1"/>
    <property type="molecule type" value="Genomic_DNA"/>
</dbReference>
<dbReference type="PANTHER" id="PTHR22942:SF30">
    <property type="entry name" value="MEIOTIC RECOMBINATION PROTEIN DMC1_LIM15 HOMOLOG"/>
    <property type="match status" value="1"/>
</dbReference>
<reference evidence="7 8" key="1">
    <citation type="journal article" date="2024" name="Insects">
        <title>An Improved Chromosome-Level Genome Assembly of the Firefly Pyrocoelia pectoralis.</title>
        <authorList>
            <person name="Fu X."/>
            <person name="Meyer-Rochow V.B."/>
            <person name="Ballantyne L."/>
            <person name="Zhu X."/>
        </authorList>
    </citation>
    <scope>NUCLEOTIDE SEQUENCE [LARGE SCALE GENOMIC DNA]</scope>
    <source>
        <strain evidence="7">XCY_ONT2</strain>
    </source>
</reference>
<accession>A0AAN7VBL3</accession>
<keyword evidence="2 4" id="KW-0067">ATP-binding</keyword>
<dbReference type="Pfam" id="PF08423">
    <property type="entry name" value="Rad51"/>
    <property type="match status" value="1"/>
</dbReference>
<protein>
    <submittedName>
        <fullName evidence="7">Uncharacterized protein</fullName>
    </submittedName>
</protein>
<proteinExistence type="inferred from homology"/>